<feature type="region of interest" description="Disordered" evidence="1">
    <location>
        <begin position="1345"/>
        <end position="1372"/>
    </location>
</feature>
<evidence type="ECO:0000313" key="2">
    <source>
        <dbReference type="EMBL" id="KAG5483988.1"/>
    </source>
</evidence>
<gene>
    <name evidence="2" type="ORF">LSCM1_05839</name>
</gene>
<evidence type="ECO:0000313" key="3">
    <source>
        <dbReference type="Proteomes" id="UP000673552"/>
    </source>
</evidence>
<accession>A0A836HWU5</accession>
<protein>
    <submittedName>
        <fullName evidence="2">Uncharacterized protein</fullName>
    </submittedName>
</protein>
<organism evidence="2 3">
    <name type="scientific">Leishmania martiniquensis</name>
    <dbReference type="NCBI Taxonomy" id="1580590"/>
    <lineage>
        <taxon>Eukaryota</taxon>
        <taxon>Discoba</taxon>
        <taxon>Euglenozoa</taxon>
        <taxon>Kinetoplastea</taxon>
        <taxon>Metakinetoplastina</taxon>
        <taxon>Trypanosomatida</taxon>
        <taxon>Trypanosomatidae</taxon>
        <taxon>Leishmaniinae</taxon>
        <taxon>Leishmania</taxon>
    </lineage>
</organism>
<name>A0A836HWU5_9TRYP</name>
<sequence length="1856" mass="200684">MFGGCLQLCLQFIGAQAPCGGCSSAQLSEFICEDLIPYQGWAANGTLRDTIARLLLTTCSSEFDIYAAAVTDELATPSAPRMHTAATAPSSCGGRGRRRAAVAPIATEAKQQRRRVAVEEAISLLDAGLVEWTERGEGVECGLQGTPGERQRQPSCVAGGDGGCGRLLFFTPLRALRERVMGFPIGNERLEMVSGFIAENAVLGWERLPSTPEFKARYKHHLIGNGLKWLRRVHKVTPVYMYHEPSREVVYRFFPHFALPLTEREKEAPPMWAAEEGSGCRAPSPSGEGGLLYGGWDCTSGGVGGLSATTSAASTPSLQQHRCCRRNYPLDHYYARKRREDSSFPGVTFDLQMVRQLVQQSPERRLLMQDAVHSILSAHGLRLTRWEDFSRTERMHLRRLMGVAGLRIVVASVKLRGHVRGLRLVIPSEDLVRQVTAASPSAPSSAPARPCAHAPAGAEESGDEETVPQSCTSHPRGSGRGDGDAEDGHGDDATSKDEAAVWSQLVTAPVILRADREPDGGGAAEELDLEEHEGHGARDSASGEDDYEEEEEDAQGHAEALLSHPSTRRQQSEAVAVLRVEANQALELQAAHEAERRPLSLTAAVPRLRFHVPYKQRSKTLGAFLERYAKVRGTLVTQYLLLRHTKVLTLVYGPRPPTVPSMQNRCPTAVTAASVVRGDEHGGSHHTSTDAAVATAPVPLPRTLHFEPSDPRLPKGLSAYSVNTVLDVLVRATPHHAASVPRLMQSIDVSTLNRRVLPFLRRLEYVHTTAVAQRGRRHVGLVVLAPVEGETRSATLSDTAKRAVLDAEAAAAAEPSGRGAGQPMPPSAASGKSIPSAIVLQSLPAVADGARRSTLGERLAEVHPAATKAVNRVMAVRNGYARSLVQRMSRLHLELWYQHYRYPANGAASCLAAGAEGVRVREMYARMTLSTFVVVVGLPQADLGRVLGRADCVCGWSTPLRDLPPSVYGWCMQRGTQMLFACLQGLHDRHLICSAQGGFNSFLSPEACDDVTYTLEPQCTVNGYTHHFMSAPPTAAASLYACMRYWLPFWSALGRPPCRLTSHLLALESNAAVVQVVALSKVLRQDPSILAAQLYQSGGLSLESRRSTSLGDVTAGAVRHGTELQGLSNRSSTFSAPQLARGRRSPVDGRVGASSPTARAAVDGRHVALQRPRKAPRTEICGLTVAEALEAAFRHFTPVTRVEEVVRLVLRGRSVHLSHHPLFSVPATLPAVMARRHRGVVASEMPLCPFRGGGYGGASIPTEFNLTNAGQCGNAYNRLMSASTTHMAVLAETLRAVRSTNAVHRARQRRRASSTEVLQEAVESVYAPQAVAEAAAASAGCASAQSGSALPPSSSQALGTRLSPPSTPPSSSPLLEAGFEVVADILRMILFSDQAHYRAGVARSLLTALNAPSLVSRARAFLQRLPVFRRSRQQNSRVPQLSLAQSPYVLPLSALRTAPRPCANTAVLHQWALEADAAGGSVAGGRESPMMLWGHAELNALLTVGPQAPSLRTPPLPLELLHQPSMDQACMSMAPNAVREKMTRLPLPQLAWPAEAVACERLLRRQRTGSAEGAHIDDTAVMGDTLSGQRGRRHHKRRRVPEEKGRSEASSGEDMDRTGESSDDSVDSVLAARAEAETTRQLYPARTIRNYGDPPYLQDLPIDGPPTAVEQRAVEACREALSGGAFVLFSPISPLHDGSRSGDDGGGLMPYPSIFHHVDGSWHSYMWHLVVHTVYRYILRVPGVRHADLEARLLASGVVSQRALSAVLQFLIERHLLLCHAEELAQPLCIRGGGVLGDLPRLQSPFQIRKRDASQADRDGDAWVSSTRGNCCYHPTIPLEGLRLTMSPRLLDPSLP</sequence>
<proteinExistence type="predicted"/>
<feature type="region of interest" description="Disordered" evidence="1">
    <location>
        <begin position="437"/>
        <end position="497"/>
    </location>
</feature>
<feature type="region of interest" description="Disordered" evidence="1">
    <location>
        <begin position="511"/>
        <end position="568"/>
    </location>
</feature>
<keyword evidence="3" id="KW-1185">Reference proteome</keyword>
<feature type="region of interest" description="Disordered" evidence="1">
    <location>
        <begin position="1127"/>
        <end position="1156"/>
    </location>
</feature>
<dbReference type="OrthoDB" id="272753at2759"/>
<dbReference type="RefSeq" id="XP_067180228.1">
    <property type="nucleotide sequence ID" value="XM_067323277.1"/>
</dbReference>
<comment type="caution">
    <text evidence="2">The sequence shown here is derived from an EMBL/GenBank/DDBJ whole genome shotgun (WGS) entry which is preliminary data.</text>
</comment>
<feature type="region of interest" description="Disordered" evidence="1">
    <location>
        <begin position="811"/>
        <end position="832"/>
    </location>
</feature>
<feature type="compositionally biased region" description="Basic and acidic residues" evidence="1">
    <location>
        <begin position="479"/>
        <end position="497"/>
    </location>
</feature>
<feature type="compositionally biased region" description="Polar residues" evidence="1">
    <location>
        <begin position="1127"/>
        <end position="1136"/>
    </location>
</feature>
<dbReference type="KEGG" id="lmat:92515789"/>
<evidence type="ECO:0000256" key="1">
    <source>
        <dbReference type="SAM" id="MobiDB-lite"/>
    </source>
</evidence>
<dbReference type="EMBL" id="JAFEUZ010000013">
    <property type="protein sequence ID" value="KAG5483988.1"/>
    <property type="molecule type" value="Genomic_DNA"/>
</dbReference>
<feature type="region of interest" description="Disordered" evidence="1">
    <location>
        <begin position="1567"/>
        <end position="1626"/>
    </location>
</feature>
<feature type="compositionally biased region" description="Low complexity" evidence="1">
    <location>
        <begin position="437"/>
        <end position="458"/>
    </location>
</feature>
<feature type="compositionally biased region" description="Basic residues" evidence="1">
    <location>
        <begin position="1590"/>
        <end position="1599"/>
    </location>
</feature>
<reference evidence="2 3" key="1">
    <citation type="submission" date="2021-03" db="EMBL/GenBank/DDBJ databases">
        <title>Leishmania (Mundinia) martiniquensis Genome sequencing and assembly.</title>
        <authorList>
            <person name="Almutairi H."/>
            <person name="Gatherer D."/>
        </authorList>
    </citation>
    <scope>NUCLEOTIDE SEQUENCE [LARGE SCALE GENOMIC DNA]</scope>
    <source>
        <strain evidence="2">LSCM1</strain>
    </source>
</reference>
<dbReference type="GeneID" id="92515789"/>
<dbReference type="Proteomes" id="UP000673552">
    <property type="component" value="Chromosome 13"/>
</dbReference>
<feature type="compositionally biased region" description="Acidic residues" evidence="1">
    <location>
        <begin position="542"/>
        <end position="553"/>
    </location>
</feature>